<organism evidence="10 11">
    <name type="scientific">Tenacibaculum maritimum NCIMB 2154</name>
    <dbReference type="NCBI Taxonomy" id="1349785"/>
    <lineage>
        <taxon>Bacteria</taxon>
        <taxon>Pseudomonadati</taxon>
        <taxon>Bacteroidota</taxon>
        <taxon>Flavobacteriia</taxon>
        <taxon>Flavobacteriales</taxon>
        <taxon>Flavobacteriaceae</taxon>
        <taxon>Tenacibaculum</taxon>
    </lineage>
</organism>
<keyword evidence="7 8" id="KW-0408">Iron</keyword>
<dbReference type="RefSeq" id="WP_197706281.1">
    <property type="nucleotide sequence ID" value="NZ_CP138495.1"/>
</dbReference>
<dbReference type="InterPro" id="IPR006657">
    <property type="entry name" value="MoPterin_dinucl-bd_dom"/>
</dbReference>
<dbReference type="GO" id="GO:0009055">
    <property type="term" value="F:electron transfer activity"/>
    <property type="evidence" value="ECO:0007669"/>
    <property type="project" value="InterPro"/>
</dbReference>
<evidence type="ECO:0000256" key="8">
    <source>
        <dbReference type="PROSITE-ProRule" id="PRU00433"/>
    </source>
</evidence>
<dbReference type="GeneID" id="47722013"/>
<dbReference type="EC" id="1.8.5.3" evidence="10"/>
<dbReference type="Gene3D" id="3.40.228.10">
    <property type="entry name" value="Dimethylsulfoxide Reductase, domain 2"/>
    <property type="match status" value="1"/>
</dbReference>
<dbReference type="GO" id="GO:0043546">
    <property type="term" value="F:molybdopterin cofactor binding"/>
    <property type="evidence" value="ECO:0007669"/>
    <property type="project" value="InterPro"/>
</dbReference>
<evidence type="ECO:0000313" key="10">
    <source>
        <dbReference type="EMBL" id="SFZ80315.1"/>
    </source>
</evidence>
<accession>A0A2H1E6Q8</accession>
<comment type="similarity">
    <text evidence="2">Belongs to the prokaryotic molybdopterin-containing oxidoreductase family.</text>
</comment>
<dbReference type="Gene3D" id="3.90.55.10">
    <property type="entry name" value="Dimethylsulfoxide Reductase, domain 3"/>
    <property type="match status" value="1"/>
</dbReference>
<dbReference type="Pfam" id="PF18364">
    <property type="entry name" value="Molybdopterin_N"/>
    <property type="match status" value="1"/>
</dbReference>
<dbReference type="GO" id="GO:0009061">
    <property type="term" value="P:anaerobic respiration"/>
    <property type="evidence" value="ECO:0007669"/>
    <property type="project" value="TreeGrafter"/>
</dbReference>
<keyword evidence="4 8" id="KW-0349">Heme</keyword>
<dbReference type="InterPro" id="IPR009010">
    <property type="entry name" value="Asp_de-COase-like_dom_sf"/>
</dbReference>
<dbReference type="SUPFAM" id="SSF46626">
    <property type="entry name" value="Cytochrome c"/>
    <property type="match status" value="1"/>
</dbReference>
<dbReference type="STRING" id="1349785.GCA_000509405_02728"/>
<protein>
    <submittedName>
        <fullName evidence="10">Dimethyl sulfoxide/trimethylamine N-oxide reductase</fullName>
        <ecNumber evidence="10">1.7.2.3</ecNumber>
        <ecNumber evidence="10">1.8.5.3</ecNumber>
    </submittedName>
</protein>
<dbReference type="Pfam" id="PF01568">
    <property type="entry name" value="Molydop_binding"/>
    <property type="match status" value="1"/>
</dbReference>
<dbReference type="PROSITE" id="PS51257">
    <property type="entry name" value="PROKAR_LIPOPROTEIN"/>
    <property type="match status" value="1"/>
</dbReference>
<dbReference type="InterPro" id="IPR009056">
    <property type="entry name" value="Cyt_c-like_dom"/>
</dbReference>
<sequence>MNRRSFLKRSTLATAGITIASSLTIFSCDHVFDSETILIPHASHWGPFKGVVKNGVLIGVQPLKDIDAMPTEMLTKGLISRVYDKTRVKYPMVRKSYLEGRGRDTKPHLRGKEEFVRVTWAEALTLTADAILQVIKKHGNESIFSSSYGGWSHAGFLRPNVLQGRFFGLIGGQSITKGDYSTGASQVSLPHIIGDIEVYSPQSSWKTILENTEVFVLIGCDPWKNNRVEFRVADHQMYPKWLQFKEKGIQFISINPHRTTTDKKVAAEWIKIIPNTDTALFLAMSYHIYDQGLHDKEYLDKYTVGFEKFLPYLLGKDQDGTPPKTPKWASEITGISEKKIIEMAMLFARKKTQFAPSWSLQRAANGEMTHWAIINFAAMLGKIGKKGEGVGFSFGYGNGGTIQSGKKIPLGLSQGRNPVEKFCPASRLTEMLENPNKVFKRDGGTFTYPDVKLIYNSGNNFMSHQPNTNRLIKALNNKVETIICQDPWWCASARFSDIVLPATSTLERNGITSGGTYSNDKIYAMKQLIQPVGESLDDFEIFRRLSYIFGVEEGFTGGKTNMEIIREAYEKSDATISFDDFWKKGVAHLEVPEKSGEYVRHEDFIKDPEKHKLHTKTGKIELYCKSFADFGTHSPIPKYIEPYEFLGNAKKGQLHIVSPHPNMRLHSQMANAEIRKKENVQGRQHILININDAKERHITDGDLVEIYNHRGTTIAGAKVTDDVMKGVVCLEEGSWLQLDSKGRCNNGAINMLTSTKPASNLSLGTSSNTCLVTIKKCTDAEKMTAYDPPKVIEDKYSFNPTALGIAPQIEKMKDHFAAADMEPGERLYYKACSVCHAPQNPKSFTTKQWHGIIQSMAPRAGLTANDKKLVLDFLEKQAKTE</sequence>
<evidence type="ECO:0000256" key="6">
    <source>
        <dbReference type="ARBA" id="ARBA00023002"/>
    </source>
</evidence>
<keyword evidence="6 10" id="KW-0560">Oxidoreductase</keyword>
<reference evidence="10 11" key="1">
    <citation type="submission" date="2016-11" db="EMBL/GenBank/DDBJ databases">
        <authorList>
            <person name="Jaros S."/>
            <person name="Januszkiewicz K."/>
            <person name="Wedrychowicz H."/>
        </authorList>
    </citation>
    <scope>NUCLEOTIDE SEQUENCE [LARGE SCALE GENOMIC DNA]</scope>
    <source>
        <strain evidence="10">NCIMB 2154T</strain>
    </source>
</reference>
<keyword evidence="11" id="KW-1185">Reference proteome</keyword>
<dbReference type="InterPro" id="IPR041460">
    <property type="entry name" value="Molybdopterin_N"/>
</dbReference>
<dbReference type="PROSITE" id="PS51007">
    <property type="entry name" value="CYTC"/>
    <property type="match status" value="1"/>
</dbReference>
<dbReference type="Gene3D" id="2.40.40.20">
    <property type="match status" value="1"/>
</dbReference>
<dbReference type="Gene3D" id="3.40.50.740">
    <property type="match status" value="1"/>
</dbReference>
<dbReference type="GO" id="GO:0050626">
    <property type="term" value="F:trimethylamine-N-oxide reductase (cytochrome c) activity"/>
    <property type="evidence" value="ECO:0007669"/>
    <property type="project" value="UniProtKB-EC"/>
</dbReference>
<dbReference type="EMBL" id="LT634361">
    <property type="protein sequence ID" value="SFZ80315.1"/>
    <property type="molecule type" value="Genomic_DNA"/>
</dbReference>
<dbReference type="GO" id="GO:0020037">
    <property type="term" value="F:heme binding"/>
    <property type="evidence" value="ECO:0007669"/>
    <property type="project" value="InterPro"/>
</dbReference>
<feature type="domain" description="Cytochrome c" evidence="9">
    <location>
        <begin position="819"/>
        <end position="881"/>
    </location>
</feature>
<evidence type="ECO:0000313" key="11">
    <source>
        <dbReference type="Proteomes" id="UP000231564"/>
    </source>
</evidence>
<dbReference type="Pfam" id="PF00384">
    <property type="entry name" value="Molybdopterin"/>
    <property type="match status" value="1"/>
</dbReference>
<keyword evidence="5 8" id="KW-0479">Metal-binding</keyword>
<dbReference type="KEGG" id="tmar:MARIT_0411"/>
<dbReference type="PANTHER" id="PTHR43742:SF10">
    <property type="entry name" value="TRIMETHYLAMINE-N-OXIDE REDUCTASE 2"/>
    <property type="match status" value="1"/>
</dbReference>
<dbReference type="EC" id="1.7.2.3" evidence="10"/>
<dbReference type="AlphaFoldDB" id="A0A2H1E6Q8"/>
<evidence type="ECO:0000256" key="4">
    <source>
        <dbReference type="ARBA" id="ARBA00022617"/>
    </source>
</evidence>
<dbReference type="SUPFAM" id="SSF53706">
    <property type="entry name" value="Formate dehydrogenase/DMSO reductase, domains 1-3"/>
    <property type="match status" value="1"/>
</dbReference>
<evidence type="ECO:0000259" key="9">
    <source>
        <dbReference type="PROSITE" id="PS51007"/>
    </source>
</evidence>
<keyword evidence="3" id="KW-0500">Molybdenum</keyword>
<dbReference type="InterPro" id="IPR050612">
    <property type="entry name" value="Prok_Mopterin_Oxidored"/>
</dbReference>
<gene>
    <name evidence="10" type="ORF">MARIT_0411</name>
</gene>
<evidence type="ECO:0000256" key="3">
    <source>
        <dbReference type="ARBA" id="ARBA00022505"/>
    </source>
</evidence>
<dbReference type="InterPro" id="IPR006656">
    <property type="entry name" value="Mopterin_OxRdtase"/>
</dbReference>
<name>A0A2H1E6Q8_9FLAO</name>
<evidence type="ECO:0000256" key="5">
    <source>
        <dbReference type="ARBA" id="ARBA00022723"/>
    </source>
</evidence>
<dbReference type="SUPFAM" id="SSF50692">
    <property type="entry name" value="ADC-like"/>
    <property type="match status" value="1"/>
</dbReference>
<proteinExistence type="inferred from homology"/>
<dbReference type="InterPro" id="IPR036909">
    <property type="entry name" value="Cyt_c-like_dom_sf"/>
</dbReference>
<dbReference type="PANTHER" id="PTHR43742">
    <property type="entry name" value="TRIMETHYLAMINE-N-OXIDE REDUCTASE"/>
    <property type="match status" value="1"/>
</dbReference>
<dbReference type="GO" id="GO:0030151">
    <property type="term" value="F:molybdenum ion binding"/>
    <property type="evidence" value="ECO:0007669"/>
    <property type="project" value="TreeGrafter"/>
</dbReference>
<evidence type="ECO:0000256" key="1">
    <source>
        <dbReference type="ARBA" id="ARBA00001942"/>
    </source>
</evidence>
<comment type="cofactor">
    <cofactor evidence="1">
        <name>Mo-bis(molybdopterin guanine dinucleotide)</name>
        <dbReference type="ChEBI" id="CHEBI:60539"/>
    </cofactor>
</comment>
<dbReference type="GO" id="GO:0030288">
    <property type="term" value="C:outer membrane-bounded periplasmic space"/>
    <property type="evidence" value="ECO:0007669"/>
    <property type="project" value="TreeGrafter"/>
</dbReference>
<evidence type="ECO:0000256" key="2">
    <source>
        <dbReference type="ARBA" id="ARBA00010312"/>
    </source>
</evidence>
<dbReference type="Proteomes" id="UP000231564">
    <property type="component" value="Chromosome MARIT"/>
</dbReference>
<evidence type="ECO:0000256" key="7">
    <source>
        <dbReference type="ARBA" id="ARBA00023004"/>
    </source>
</evidence>